<feature type="compositionally biased region" description="Basic and acidic residues" evidence="1">
    <location>
        <begin position="1"/>
        <end position="13"/>
    </location>
</feature>
<feature type="compositionally biased region" description="Polar residues" evidence="1">
    <location>
        <begin position="167"/>
        <end position="176"/>
    </location>
</feature>
<feature type="compositionally biased region" description="Acidic residues" evidence="1">
    <location>
        <begin position="25"/>
        <end position="35"/>
    </location>
</feature>
<reference evidence="2 3" key="1">
    <citation type="submission" date="2024-04" db="EMBL/GenBank/DDBJ databases">
        <authorList>
            <consortium name="Genoscope - CEA"/>
            <person name="William W."/>
        </authorList>
    </citation>
    <scope>NUCLEOTIDE SEQUENCE [LARGE SCALE GENOMIC DNA]</scope>
</reference>
<evidence type="ECO:0000313" key="3">
    <source>
        <dbReference type="Proteomes" id="UP001497497"/>
    </source>
</evidence>
<proteinExistence type="predicted"/>
<accession>A0AAV2HJA9</accession>
<feature type="non-terminal residue" evidence="2">
    <location>
        <position position="1"/>
    </location>
</feature>
<keyword evidence="3" id="KW-1185">Reference proteome</keyword>
<dbReference type="AlphaFoldDB" id="A0AAV2HJA9"/>
<feature type="compositionally biased region" description="Low complexity" evidence="1">
    <location>
        <begin position="116"/>
        <end position="134"/>
    </location>
</feature>
<dbReference type="Proteomes" id="UP001497497">
    <property type="component" value="Unassembled WGS sequence"/>
</dbReference>
<protein>
    <submittedName>
        <fullName evidence="2">Uncharacterized protein</fullName>
    </submittedName>
</protein>
<comment type="caution">
    <text evidence="2">The sequence shown here is derived from an EMBL/GenBank/DDBJ whole genome shotgun (WGS) entry which is preliminary data.</text>
</comment>
<organism evidence="2 3">
    <name type="scientific">Lymnaea stagnalis</name>
    <name type="common">Great pond snail</name>
    <name type="synonym">Helix stagnalis</name>
    <dbReference type="NCBI Taxonomy" id="6523"/>
    <lineage>
        <taxon>Eukaryota</taxon>
        <taxon>Metazoa</taxon>
        <taxon>Spiralia</taxon>
        <taxon>Lophotrochozoa</taxon>
        <taxon>Mollusca</taxon>
        <taxon>Gastropoda</taxon>
        <taxon>Heterobranchia</taxon>
        <taxon>Euthyneura</taxon>
        <taxon>Panpulmonata</taxon>
        <taxon>Hygrophila</taxon>
        <taxon>Lymnaeoidea</taxon>
        <taxon>Lymnaeidae</taxon>
        <taxon>Lymnaea</taxon>
    </lineage>
</organism>
<name>A0AAV2HJA9_LYMST</name>
<gene>
    <name evidence="2" type="ORF">GSLYS_00008038001</name>
</gene>
<sequence>CLAESHSVHHEEATIQDQAPVCVEDYNEKDEDETQPIEYMSISPSPNNVSDDEIQFKDSMPSSRKHRNISEQPEEVLNPSPQGSPEVYQMDTDEEETQPYESPKKSPYLTQGVLKSPTVVPESQSVQSSPASVVMMGDSHDLDEDLHPGPKVNTRQDSVLHQKDVQHQSNLIRTYP</sequence>
<dbReference type="EMBL" id="CAXITT010000161">
    <property type="protein sequence ID" value="CAL1534078.1"/>
    <property type="molecule type" value="Genomic_DNA"/>
</dbReference>
<evidence type="ECO:0000313" key="2">
    <source>
        <dbReference type="EMBL" id="CAL1534078.1"/>
    </source>
</evidence>
<evidence type="ECO:0000256" key="1">
    <source>
        <dbReference type="SAM" id="MobiDB-lite"/>
    </source>
</evidence>
<feature type="region of interest" description="Disordered" evidence="1">
    <location>
        <begin position="1"/>
        <end position="176"/>
    </location>
</feature>